<sequence>MAAFALPRGLSGPTFPAFSPPRPATLGLLQHVESVQTAREALGRLQRDAASAGFRHPLHWARPARPSQQSQGALWRRKPRSRAPAAVAEAQEETQQLGTVPVMGVNLMKNIIGATVLSLASGVAACSDLPGAVVPGCFLVVLCGAALGYTFALVARNCELLGVRSYRESWEKTLGPKTAWLVSLCSLIMAGSGCLQYIMVLSEAGSSLAATAGLPSLLATRSGAMLAIVGTILLPMSFLDNLNQLKFTSVAGIFGVFYYVFAMFWRYITGAYAPGGQFYKLLLPAVQPSFSVTGGSMLSPPVLTLLGMLTSAYICHYNAPKYYQELKDRSMRRFYLTVLLGFGGSTLIYLVGFTSSFLTFGGHSSSFIFNNYASTDGLFVAARAIMSFVIICTYPLLFVGLCQGALELLPGGPGVGAEAQKRKRNMTFGLVAGLTAMALSTKDIGLVIALPGAVTGSMLAYVFPALIHLKATAADAAKAPRLGLRLQRSLSRVLVLLGCATAVLGAASALKVF</sequence>
<feature type="transmembrane region" description="Helical" evidence="6">
    <location>
        <begin position="218"/>
        <end position="238"/>
    </location>
</feature>
<keyword evidence="2 6" id="KW-0812">Transmembrane</keyword>
<evidence type="ECO:0000256" key="6">
    <source>
        <dbReference type="SAM" id="Phobius"/>
    </source>
</evidence>
<feature type="transmembrane region" description="Helical" evidence="6">
    <location>
        <begin position="288"/>
        <end position="314"/>
    </location>
</feature>
<keyword evidence="4 6" id="KW-0472">Membrane</keyword>
<keyword evidence="3 6" id="KW-1133">Transmembrane helix</keyword>
<comment type="subcellular location">
    <subcellularLocation>
        <location evidence="1">Membrane</location>
        <topology evidence="1">Multi-pass membrane protein</topology>
    </subcellularLocation>
</comment>
<organism evidence="8 9">
    <name type="scientific">Polarella glacialis</name>
    <name type="common">Dinoflagellate</name>
    <dbReference type="NCBI Taxonomy" id="89957"/>
    <lineage>
        <taxon>Eukaryota</taxon>
        <taxon>Sar</taxon>
        <taxon>Alveolata</taxon>
        <taxon>Dinophyceae</taxon>
        <taxon>Suessiales</taxon>
        <taxon>Suessiaceae</taxon>
        <taxon>Polarella</taxon>
    </lineage>
</organism>
<name>A0A813KIJ8_POLGL</name>
<feature type="region of interest" description="Disordered" evidence="5">
    <location>
        <begin position="57"/>
        <end position="78"/>
    </location>
</feature>
<reference evidence="8" key="1">
    <citation type="submission" date="2021-02" db="EMBL/GenBank/DDBJ databases">
        <authorList>
            <person name="Dougan E. K."/>
            <person name="Rhodes N."/>
            <person name="Thang M."/>
            <person name="Chan C."/>
        </authorList>
    </citation>
    <scope>NUCLEOTIDE SEQUENCE</scope>
</reference>
<evidence type="ECO:0000256" key="1">
    <source>
        <dbReference type="ARBA" id="ARBA00004141"/>
    </source>
</evidence>
<feature type="transmembrane region" description="Helical" evidence="6">
    <location>
        <begin position="490"/>
        <end position="510"/>
    </location>
</feature>
<evidence type="ECO:0000256" key="3">
    <source>
        <dbReference type="ARBA" id="ARBA00022989"/>
    </source>
</evidence>
<dbReference type="InterPro" id="IPR013057">
    <property type="entry name" value="AA_transpt_TM"/>
</dbReference>
<dbReference type="EMBL" id="CAJNNW010031025">
    <property type="protein sequence ID" value="CAE8705679.1"/>
    <property type="molecule type" value="Genomic_DNA"/>
</dbReference>
<evidence type="ECO:0000256" key="2">
    <source>
        <dbReference type="ARBA" id="ARBA00022692"/>
    </source>
</evidence>
<dbReference type="PANTHER" id="PTHR22950:SF652">
    <property type="entry name" value="TRANSMEMBRANE AMINO ACID TRANSPORTER FAMILY PROTEIN"/>
    <property type="match status" value="1"/>
</dbReference>
<feature type="transmembrane region" description="Helical" evidence="6">
    <location>
        <begin position="334"/>
        <end position="358"/>
    </location>
</feature>
<proteinExistence type="predicted"/>
<dbReference type="Proteomes" id="UP000626109">
    <property type="component" value="Unassembled WGS sequence"/>
</dbReference>
<dbReference type="PANTHER" id="PTHR22950">
    <property type="entry name" value="AMINO ACID TRANSPORTER"/>
    <property type="match status" value="1"/>
</dbReference>
<evidence type="ECO:0000256" key="5">
    <source>
        <dbReference type="SAM" id="MobiDB-lite"/>
    </source>
</evidence>
<feature type="transmembrane region" description="Helical" evidence="6">
    <location>
        <begin position="138"/>
        <end position="158"/>
    </location>
</feature>
<comment type="caution">
    <text evidence="8">The sequence shown here is derived from an EMBL/GenBank/DDBJ whole genome shotgun (WGS) entry which is preliminary data.</text>
</comment>
<feature type="transmembrane region" description="Helical" evidence="6">
    <location>
        <begin position="446"/>
        <end position="469"/>
    </location>
</feature>
<evidence type="ECO:0000313" key="8">
    <source>
        <dbReference type="EMBL" id="CAE8705679.1"/>
    </source>
</evidence>
<evidence type="ECO:0000259" key="7">
    <source>
        <dbReference type="Pfam" id="PF01490"/>
    </source>
</evidence>
<dbReference type="AlphaFoldDB" id="A0A813KIJ8"/>
<feature type="transmembrane region" description="Helical" evidence="6">
    <location>
        <begin position="250"/>
        <end position="268"/>
    </location>
</feature>
<feature type="transmembrane region" description="Helical" evidence="6">
    <location>
        <begin position="378"/>
        <end position="402"/>
    </location>
</feature>
<accession>A0A813KIJ8</accession>
<dbReference type="Pfam" id="PF01490">
    <property type="entry name" value="Aa_trans"/>
    <property type="match status" value="1"/>
</dbReference>
<evidence type="ECO:0000313" key="9">
    <source>
        <dbReference type="Proteomes" id="UP000626109"/>
    </source>
</evidence>
<feature type="transmembrane region" description="Helical" evidence="6">
    <location>
        <begin position="179"/>
        <end position="198"/>
    </location>
</feature>
<feature type="domain" description="Amino acid transporter transmembrane" evidence="7">
    <location>
        <begin position="104"/>
        <end position="506"/>
    </location>
</feature>
<protein>
    <recommendedName>
        <fullName evidence="7">Amino acid transporter transmembrane domain-containing protein</fullName>
    </recommendedName>
</protein>
<dbReference type="GO" id="GO:0015179">
    <property type="term" value="F:L-amino acid transmembrane transporter activity"/>
    <property type="evidence" value="ECO:0007669"/>
    <property type="project" value="TreeGrafter"/>
</dbReference>
<gene>
    <name evidence="8" type="ORF">PGLA2088_LOCUS33827</name>
</gene>
<dbReference type="GO" id="GO:0016020">
    <property type="term" value="C:membrane"/>
    <property type="evidence" value="ECO:0007669"/>
    <property type="project" value="UniProtKB-SubCell"/>
</dbReference>
<evidence type="ECO:0000256" key="4">
    <source>
        <dbReference type="ARBA" id="ARBA00023136"/>
    </source>
</evidence>